<evidence type="ECO:0000259" key="6">
    <source>
        <dbReference type="Pfam" id="PF08540"/>
    </source>
</evidence>
<sequence>MNIGIDKMSFYVPPYYVDMTDLAHARDQEPDKFHIGIGQDEQAVSPANIDIITMAANAADKILTAEDRASIDMVIVGTESSVDESKASAVVLHHLLGIQPFARAFEIKEACYGATAALIMAKHHIAMSPGDDHKVLVIASDIARYGLNTGGEPTQGAGAVAMLVTENPSILVLEDDSVALTQDIYDFWRITGDEFPTVEGKLSNETYINAFAKVWTEYKNRTGLDFSDFKALTFHTPYTKMGKKALLPQTDDKHLLEEFERAIVYNRRVGNLYTGSLFLNLISLLENATDLESGDKIGLFSYGSGSVAEFFSAQLVNGFENHLLKNFHENMLDNRKALTIFEYEKMFNSTEILESDIKFALHDVTDKVRHYNNA</sequence>
<organism evidence="7 8">
    <name type="scientific">Lactovum miscens</name>
    <dbReference type="NCBI Taxonomy" id="190387"/>
    <lineage>
        <taxon>Bacteria</taxon>
        <taxon>Bacillati</taxon>
        <taxon>Bacillota</taxon>
        <taxon>Bacilli</taxon>
        <taxon>Lactobacillales</taxon>
        <taxon>Streptococcaceae</taxon>
        <taxon>Lactovum</taxon>
    </lineage>
</organism>
<feature type="active site" description="Acyl-thioester intermediate" evidence="3">
    <location>
        <position position="111"/>
    </location>
</feature>
<comment type="similarity">
    <text evidence="1">Belongs to the thiolase-like superfamily. HMG-CoA synthase family.</text>
</comment>
<evidence type="ECO:0000259" key="5">
    <source>
        <dbReference type="Pfam" id="PF01154"/>
    </source>
</evidence>
<feature type="domain" description="Hydroxymethylglutaryl-coenzyme A synthase C-terminal" evidence="6">
    <location>
        <begin position="260"/>
        <end position="359"/>
    </location>
</feature>
<feature type="binding site" evidence="4">
    <location>
        <position position="271"/>
    </location>
    <ligand>
        <name>(3S)-3-hydroxy-3-methylglutaryl-CoA</name>
        <dbReference type="ChEBI" id="CHEBI:43074"/>
    </ligand>
</feature>
<evidence type="ECO:0000313" key="7">
    <source>
        <dbReference type="EMBL" id="MBB5887286.1"/>
    </source>
</evidence>
<dbReference type="GO" id="GO:0006084">
    <property type="term" value="P:acetyl-CoA metabolic process"/>
    <property type="evidence" value="ECO:0007669"/>
    <property type="project" value="InterPro"/>
</dbReference>
<dbReference type="Pfam" id="PF01154">
    <property type="entry name" value="HMG_CoA_synt_N"/>
    <property type="match status" value="1"/>
</dbReference>
<keyword evidence="8" id="KW-1185">Reference proteome</keyword>
<evidence type="ECO:0000256" key="1">
    <source>
        <dbReference type="ARBA" id="ARBA00007061"/>
    </source>
</evidence>
<gene>
    <name evidence="7" type="ORF">HNQ37_000154</name>
</gene>
<dbReference type="Gene3D" id="3.40.47.10">
    <property type="match status" value="2"/>
</dbReference>
<feature type="active site" description="Proton donor/acceptor" evidence="3">
    <location>
        <position position="235"/>
    </location>
</feature>
<dbReference type="EMBL" id="JACHHV010000001">
    <property type="protein sequence ID" value="MBB5887286.1"/>
    <property type="molecule type" value="Genomic_DNA"/>
</dbReference>
<feature type="binding site" evidence="4">
    <location>
        <position position="145"/>
    </location>
    <ligand>
        <name>(3S)-3-hydroxy-3-methylglutaryl-CoA</name>
        <dbReference type="ChEBI" id="CHEBI:43074"/>
    </ligand>
</feature>
<accession>A0A841C066</accession>
<dbReference type="PANTHER" id="PTHR43323:SF2">
    <property type="entry name" value="HYDROXYMETHYLGLUTARYL-COA SYNTHASE"/>
    <property type="match status" value="1"/>
</dbReference>
<dbReference type="InterPro" id="IPR011554">
    <property type="entry name" value="HMG_CoA_synthase_prok"/>
</dbReference>
<keyword evidence="7" id="KW-0012">Acyltransferase</keyword>
<dbReference type="AlphaFoldDB" id="A0A841C066"/>
<dbReference type="InterPro" id="IPR013746">
    <property type="entry name" value="HMG_CoA_synt_C_dom"/>
</dbReference>
<dbReference type="InterPro" id="IPR013528">
    <property type="entry name" value="HMG_CoA_synth_N"/>
</dbReference>
<evidence type="ECO:0000256" key="4">
    <source>
        <dbReference type="PIRSR" id="PIRSR611554-2"/>
    </source>
</evidence>
<proteinExistence type="inferred from homology"/>
<evidence type="ECO:0000313" key="8">
    <source>
        <dbReference type="Proteomes" id="UP000562464"/>
    </source>
</evidence>
<feature type="binding site" evidence="4">
    <location>
        <position position="150"/>
    </location>
    <ligand>
        <name>substrate</name>
    </ligand>
</feature>
<keyword evidence="2 7" id="KW-0808">Transferase</keyword>
<dbReference type="GO" id="GO:0004421">
    <property type="term" value="F:hydroxymethylglutaryl-CoA synthase activity"/>
    <property type="evidence" value="ECO:0007669"/>
    <property type="project" value="UniProtKB-EC"/>
</dbReference>
<feature type="domain" description="Hydroxymethylglutaryl-coenzyme A synthase C-terminal" evidence="6">
    <location>
        <begin position="181"/>
        <end position="246"/>
    </location>
</feature>
<evidence type="ECO:0000256" key="2">
    <source>
        <dbReference type="ARBA" id="ARBA00022679"/>
    </source>
</evidence>
<dbReference type="EC" id="2.3.3.10" evidence="7"/>
<feature type="active site" description="Proton donor/acceptor" evidence="3">
    <location>
        <position position="79"/>
    </location>
</feature>
<feature type="domain" description="Hydroxymethylglutaryl-coenzyme A synthase N-terminal" evidence="5">
    <location>
        <begin position="2"/>
        <end position="166"/>
    </location>
</feature>
<feature type="binding site" evidence="4">
    <location>
        <position position="244"/>
    </location>
    <ligand>
        <name>(3S)-3-hydroxy-3-methylglutaryl-CoA</name>
        <dbReference type="ChEBI" id="CHEBI:43074"/>
    </ligand>
</feature>
<dbReference type="PANTHER" id="PTHR43323">
    <property type="entry name" value="3-HYDROXY-3-METHYLGLUTARYL COENZYME A SYNTHASE"/>
    <property type="match status" value="1"/>
</dbReference>
<dbReference type="Proteomes" id="UP000562464">
    <property type="component" value="Unassembled WGS sequence"/>
</dbReference>
<reference evidence="7 8" key="1">
    <citation type="submission" date="2020-08" db="EMBL/GenBank/DDBJ databases">
        <title>Genomic Encyclopedia of Type Strains, Phase IV (KMG-IV): sequencing the most valuable type-strain genomes for metagenomic binning, comparative biology and taxonomic classification.</title>
        <authorList>
            <person name="Goeker M."/>
        </authorList>
    </citation>
    <scope>NUCLEOTIDE SEQUENCE [LARGE SCALE GENOMIC DNA]</scope>
    <source>
        <strain evidence="7 8">DSM 14925</strain>
    </source>
</reference>
<dbReference type="RefSeq" id="WP_183538321.1">
    <property type="nucleotide sequence ID" value="NZ_DASWOY010000024.1"/>
</dbReference>
<dbReference type="SUPFAM" id="SSF53901">
    <property type="entry name" value="Thiolase-like"/>
    <property type="match status" value="2"/>
</dbReference>
<dbReference type="NCBIfam" id="TIGR01835">
    <property type="entry name" value="HMG-CoA-S_prok"/>
    <property type="match status" value="1"/>
</dbReference>
<dbReference type="Pfam" id="PF08540">
    <property type="entry name" value="HMG_CoA_synt_C"/>
    <property type="match status" value="2"/>
</dbReference>
<comment type="caution">
    <text evidence="7">The sequence shown here is derived from an EMBL/GenBank/DDBJ whole genome shotgun (WGS) entry which is preliminary data.</text>
</comment>
<dbReference type="CDD" id="cd00827">
    <property type="entry name" value="init_cond_enzymes"/>
    <property type="match status" value="1"/>
</dbReference>
<name>A0A841C066_9LACT</name>
<protein>
    <submittedName>
        <fullName evidence="7">Hydroxymethylglutaryl-CoA synthase</fullName>
        <ecNumber evidence="7">2.3.3.10</ecNumber>
    </submittedName>
</protein>
<evidence type="ECO:0000256" key="3">
    <source>
        <dbReference type="PIRSR" id="PIRSR611554-1"/>
    </source>
</evidence>
<dbReference type="InterPro" id="IPR016039">
    <property type="entry name" value="Thiolase-like"/>
</dbReference>